<sequence>MSDLPAAGRTRSFRRRRERSKLVCHQCHRRKLKCNKGQPCDRCSKTDPPLRCTYDHSATESDERHPPQEAQAARSDNRDRVAPSDEPVSIEGHEDVGLESPHISPAACGVSANSETSVGQRERGQNHPEITLLTPQETVIGQSLESPPIPRKVSRNPLKRSWYGRSSVHGLLEKQLDHIIIPLSQAGFIKPDGKFTSYSDLKDQLFQRRFLVSGDSEEAQRSIFEEIPDREIAIKLVDRYFETYGSIFRFFSQSSFRAGTEKHWESPESVSLTFCIHLLLVIAIGNASIQPTEDRIPLTRITTWWHLIQAWQSVALRSDPRDITTLKSSCLISLMRQCYGLEVLASWPSSGALVRNAMMAGLHRDPSSTGHQLDPEELLMHQNLWYTILELDLQSSMDEGMQPTLTPDDWDMPLPTMVSDHLDPTEGSQVISAVLVLISTLPVRLQIAHFLNNIKGSVDYNEAFILHEQLSPAAQLLLSSDSAHHSNSTAFTHGLPATLCARSLLALHIPFGSLRSPLYTFSHNISMSTAMSLMERLDPPQDKTGWPENDALVTLMRTSSSIFQTIAFQAILFICIQMESYFADPQSWTLVPELKERFAKILGRFIYIAEQRLPTQDFVGKAYMIPAMVLAHMRLANSGMSREDMAANDAIIAEEVTTTCFSIFRNRPDLPSE</sequence>
<keyword evidence="3" id="KW-0805">Transcription regulation</keyword>
<dbReference type="GO" id="GO:0005634">
    <property type="term" value="C:nucleus"/>
    <property type="evidence" value="ECO:0007669"/>
    <property type="project" value="TreeGrafter"/>
</dbReference>
<feature type="region of interest" description="Disordered" evidence="7">
    <location>
        <begin position="1"/>
        <end position="21"/>
    </location>
</feature>
<dbReference type="PROSITE" id="PS00463">
    <property type="entry name" value="ZN2_CY6_FUNGAL_1"/>
    <property type="match status" value="1"/>
</dbReference>
<comment type="caution">
    <text evidence="9">The sequence shown here is derived from an EMBL/GenBank/DDBJ whole genome shotgun (WGS) entry which is preliminary data.</text>
</comment>
<feature type="compositionally biased region" description="Basic and acidic residues" evidence="7">
    <location>
        <begin position="53"/>
        <end position="67"/>
    </location>
</feature>
<dbReference type="GO" id="GO:0001228">
    <property type="term" value="F:DNA-binding transcription activator activity, RNA polymerase II-specific"/>
    <property type="evidence" value="ECO:0007669"/>
    <property type="project" value="TreeGrafter"/>
</dbReference>
<dbReference type="InterPro" id="IPR036864">
    <property type="entry name" value="Zn2-C6_fun-type_DNA-bd_sf"/>
</dbReference>
<evidence type="ECO:0000256" key="6">
    <source>
        <dbReference type="ARBA" id="ARBA00023242"/>
    </source>
</evidence>
<dbReference type="GO" id="GO:0008270">
    <property type="term" value="F:zinc ion binding"/>
    <property type="evidence" value="ECO:0007669"/>
    <property type="project" value="InterPro"/>
</dbReference>
<evidence type="ECO:0000256" key="3">
    <source>
        <dbReference type="ARBA" id="ARBA00023015"/>
    </source>
</evidence>
<evidence type="ECO:0000313" key="9">
    <source>
        <dbReference type="EMBL" id="KAK1856565.1"/>
    </source>
</evidence>
<evidence type="ECO:0000256" key="4">
    <source>
        <dbReference type="ARBA" id="ARBA00023125"/>
    </source>
</evidence>
<dbReference type="SMART" id="SM00066">
    <property type="entry name" value="GAL4"/>
    <property type="match status" value="1"/>
</dbReference>
<feature type="region of interest" description="Disordered" evidence="7">
    <location>
        <begin position="34"/>
        <end position="129"/>
    </location>
</feature>
<dbReference type="Pfam" id="PF00172">
    <property type="entry name" value="Zn_clus"/>
    <property type="match status" value="1"/>
</dbReference>
<dbReference type="InterPro" id="IPR051430">
    <property type="entry name" value="Fungal_TF_Env_Response"/>
</dbReference>
<evidence type="ECO:0000313" key="10">
    <source>
        <dbReference type="Proteomes" id="UP001243330"/>
    </source>
</evidence>
<dbReference type="SMART" id="SM00906">
    <property type="entry name" value="Fungal_trans"/>
    <property type="match status" value="1"/>
</dbReference>
<keyword evidence="4" id="KW-0238">DNA-binding</keyword>
<dbReference type="PANTHER" id="PTHR31944:SF131">
    <property type="entry name" value="HEME-RESPONSIVE ZINC FINGER TRANSCRIPTION FACTOR HAP1"/>
    <property type="match status" value="1"/>
</dbReference>
<accession>A0AAD9B0A6</accession>
<dbReference type="AlphaFoldDB" id="A0AAD9B0A6"/>
<dbReference type="PANTHER" id="PTHR31944">
    <property type="entry name" value="HEME-RESPONSIVE ZINC FINGER TRANSCRIPTION FACTOR HAP1"/>
    <property type="match status" value="1"/>
</dbReference>
<dbReference type="CDD" id="cd00067">
    <property type="entry name" value="GAL4"/>
    <property type="match status" value="1"/>
</dbReference>
<protein>
    <submittedName>
        <fullName evidence="9">C6 zinc finger domain-containing protein</fullName>
    </submittedName>
</protein>
<dbReference type="PROSITE" id="PS50048">
    <property type="entry name" value="ZN2_CY6_FUNGAL_2"/>
    <property type="match status" value="1"/>
</dbReference>
<evidence type="ECO:0000256" key="7">
    <source>
        <dbReference type="SAM" id="MobiDB-lite"/>
    </source>
</evidence>
<dbReference type="Pfam" id="PF04082">
    <property type="entry name" value="Fungal_trans"/>
    <property type="match status" value="1"/>
</dbReference>
<keyword evidence="10" id="KW-1185">Reference proteome</keyword>
<dbReference type="Proteomes" id="UP001243330">
    <property type="component" value="Unassembled WGS sequence"/>
</dbReference>
<keyword evidence="5" id="KW-0804">Transcription</keyword>
<dbReference type="SUPFAM" id="SSF57701">
    <property type="entry name" value="Zn2/Cys6 DNA-binding domain"/>
    <property type="match status" value="1"/>
</dbReference>
<evidence type="ECO:0000256" key="2">
    <source>
        <dbReference type="ARBA" id="ARBA00022833"/>
    </source>
</evidence>
<dbReference type="InterPro" id="IPR007219">
    <property type="entry name" value="XnlR_reg_dom"/>
</dbReference>
<keyword evidence="2" id="KW-0862">Zinc</keyword>
<feature type="domain" description="Zn(2)-C6 fungal-type" evidence="8">
    <location>
        <begin position="23"/>
        <end position="54"/>
    </location>
</feature>
<keyword evidence="6" id="KW-0539">Nucleus</keyword>
<name>A0AAD9B0A6_9PEZI</name>
<gene>
    <name evidence="9" type="ORF">CCHR01_00744</name>
</gene>
<evidence type="ECO:0000256" key="1">
    <source>
        <dbReference type="ARBA" id="ARBA00022723"/>
    </source>
</evidence>
<keyword evidence="1" id="KW-0479">Metal-binding</keyword>
<evidence type="ECO:0000256" key="5">
    <source>
        <dbReference type="ARBA" id="ARBA00023163"/>
    </source>
</evidence>
<evidence type="ECO:0000259" key="8">
    <source>
        <dbReference type="PROSITE" id="PS50048"/>
    </source>
</evidence>
<dbReference type="Gene3D" id="4.10.240.10">
    <property type="entry name" value="Zn(2)-C6 fungal-type DNA-binding domain"/>
    <property type="match status" value="1"/>
</dbReference>
<dbReference type="InterPro" id="IPR001138">
    <property type="entry name" value="Zn2Cys6_DnaBD"/>
</dbReference>
<dbReference type="GO" id="GO:0006351">
    <property type="term" value="P:DNA-templated transcription"/>
    <property type="evidence" value="ECO:0007669"/>
    <property type="project" value="InterPro"/>
</dbReference>
<reference evidence="9" key="1">
    <citation type="submission" date="2023-01" db="EMBL/GenBank/DDBJ databases">
        <title>Colletotrichum chrysophilum M932 genome sequence.</title>
        <authorList>
            <person name="Baroncelli R."/>
        </authorList>
    </citation>
    <scope>NUCLEOTIDE SEQUENCE</scope>
    <source>
        <strain evidence="9">M932</strain>
    </source>
</reference>
<dbReference type="CDD" id="cd12148">
    <property type="entry name" value="fungal_TF_MHR"/>
    <property type="match status" value="1"/>
</dbReference>
<dbReference type="GO" id="GO:0000978">
    <property type="term" value="F:RNA polymerase II cis-regulatory region sequence-specific DNA binding"/>
    <property type="evidence" value="ECO:0007669"/>
    <property type="project" value="TreeGrafter"/>
</dbReference>
<organism evidence="9 10">
    <name type="scientific">Colletotrichum chrysophilum</name>
    <dbReference type="NCBI Taxonomy" id="1836956"/>
    <lineage>
        <taxon>Eukaryota</taxon>
        <taxon>Fungi</taxon>
        <taxon>Dikarya</taxon>
        <taxon>Ascomycota</taxon>
        <taxon>Pezizomycotina</taxon>
        <taxon>Sordariomycetes</taxon>
        <taxon>Hypocreomycetidae</taxon>
        <taxon>Glomerellales</taxon>
        <taxon>Glomerellaceae</taxon>
        <taxon>Colletotrichum</taxon>
        <taxon>Colletotrichum gloeosporioides species complex</taxon>
    </lineage>
</organism>
<dbReference type="EMBL" id="JAQOWY010000007">
    <property type="protein sequence ID" value="KAK1856565.1"/>
    <property type="molecule type" value="Genomic_DNA"/>
</dbReference>
<proteinExistence type="predicted"/>